<reference evidence="2 3" key="1">
    <citation type="submission" date="2024-06" db="EMBL/GenBank/DDBJ databases">
        <title>Genomic Encyclopedia of Type Strains, Phase IV (KMG-IV): sequencing the most valuable type-strain genomes for metagenomic binning, comparative biology and taxonomic classification.</title>
        <authorList>
            <person name="Goeker M."/>
        </authorList>
    </citation>
    <scope>NUCLEOTIDE SEQUENCE [LARGE SCALE GENOMIC DNA]</scope>
    <source>
        <strain evidence="2 3">DSM 29288</strain>
    </source>
</reference>
<feature type="region of interest" description="Disordered" evidence="1">
    <location>
        <begin position="58"/>
        <end position="93"/>
    </location>
</feature>
<name>A0ABV2MT46_9HYPH</name>
<dbReference type="Proteomes" id="UP001549077">
    <property type="component" value="Unassembled WGS sequence"/>
</dbReference>
<dbReference type="GeneID" id="91151559"/>
<dbReference type="RefSeq" id="WP_168302128.1">
    <property type="nucleotide sequence ID" value="NZ_CP071606.1"/>
</dbReference>
<gene>
    <name evidence="2" type="ORF">ABID08_005824</name>
</gene>
<organism evidence="2 3">
    <name type="scientific">Rhizobium binae</name>
    <dbReference type="NCBI Taxonomy" id="1138190"/>
    <lineage>
        <taxon>Bacteria</taxon>
        <taxon>Pseudomonadati</taxon>
        <taxon>Pseudomonadota</taxon>
        <taxon>Alphaproteobacteria</taxon>
        <taxon>Hyphomicrobiales</taxon>
        <taxon>Rhizobiaceae</taxon>
        <taxon>Rhizobium/Agrobacterium group</taxon>
        <taxon>Rhizobium</taxon>
    </lineage>
</organism>
<evidence type="ECO:0000313" key="3">
    <source>
        <dbReference type="Proteomes" id="UP001549077"/>
    </source>
</evidence>
<dbReference type="EMBL" id="JBEPMY010000029">
    <property type="protein sequence ID" value="MET3758442.1"/>
    <property type="molecule type" value="Genomic_DNA"/>
</dbReference>
<comment type="caution">
    <text evidence="2">The sequence shown here is derived from an EMBL/GenBank/DDBJ whole genome shotgun (WGS) entry which is preliminary data.</text>
</comment>
<protein>
    <recommendedName>
        <fullName evidence="4">Secreted protein</fullName>
    </recommendedName>
</protein>
<evidence type="ECO:0008006" key="4">
    <source>
        <dbReference type="Google" id="ProtNLM"/>
    </source>
</evidence>
<accession>A0ABV2MT46</accession>
<keyword evidence="3" id="KW-1185">Reference proteome</keyword>
<evidence type="ECO:0000313" key="2">
    <source>
        <dbReference type="EMBL" id="MET3758442.1"/>
    </source>
</evidence>
<sequence length="93" mass="10070">MHWTSKTAIVRLTAGLPSALQSSAQADEMGTVPPACSVELQEKLEQRALEICDGLFKPLPAGDGEMRNEPPKGGMMPVIQPEDLRQQIQAEQA</sequence>
<evidence type="ECO:0000256" key="1">
    <source>
        <dbReference type="SAM" id="MobiDB-lite"/>
    </source>
</evidence>
<proteinExistence type="predicted"/>